<dbReference type="SFLD" id="SFLDG00002">
    <property type="entry name" value="C1.7:_P-type_atpase_like"/>
    <property type="match status" value="1"/>
</dbReference>
<dbReference type="GO" id="GO:0005886">
    <property type="term" value="C:plasma membrane"/>
    <property type="evidence" value="ECO:0007669"/>
    <property type="project" value="UniProtKB-SubCell"/>
</dbReference>
<dbReference type="InterPro" id="IPR018303">
    <property type="entry name" value="ATPase_P-typ_P_site"/>
</dbReference>
<dbReference type="InterPro" id="IPR044492">
    <property type="entry name" value="P_typ_ATPase_HD_dom"/>
</dbReference>
<dbReference type="Gene3D" id="3.40.1110.10">
    <property type="entry name" value="Calcium-transporting ATPase, cytoplasmic domain N"/>
    <property type="match status" value="2"/>
</dbReference>
<keyword evidence="7 9" id="KW-1133">Transmembrane helix</keyword>
<comment type="subcellular location">
    <subcellularLocation>
        <location evidence="9">Cell membrane</location>
    </subcellularLocation>
    <subcellularLocation>
        <location evidence="1">Membrane</location>
        <topology evidence="1">Multi-pass membrane protein</topology>
    </subcellularLocation>
</comment>
<evidence type="ECO:0000313" key="10">
    <source>
        <dbReference type="EMBL" id="MBU3849726.1"/>
    </source>
</evidence>
<dbReference type="SFLD" id="SFLDS00003">
    <property type="entry name" value="Haloacid_Dehalogenase"/>
    <property type="match status" value="1"/>
</dbReference>
<feature type="transmembrane region" description="Helical" evidence="9">
    <location>
        <begin position="12"/>
        <end position="34"/>
    </location>
</feature>
<dbReference type="InterPro" id="IPR027256">
    <property type="entry name" value="P-typ_ATPase_IB"/>
</dbReference>
<evidence type="ECO:0000256" key="3">
    <source>
        <dbReference type="ARBA" id="ARBA00022692"/>
    </source>
</evidence>
<dbReference type="GO" id="GO:0005524">
    <property type="term" value="F:ATP binding"/>
    <property type="evidence" value="ECO:0007669"/>
    <property type="project" value="UniProtKB-UniRule"/>
</dbReference>
<evidence type="ECO:0000256" key="4">
    <source>
        <dbReference type="ARBA" id="ARBA00022741"/>
    </source>
</evidence>
<comment type="similarity">
    <text evidence="2 9">Belongs to the cation transport ATPase (P-type) (TC 3.A.3) family. Type IB subfamily.</text>
</comment>
<dbReference type="GO" id="GO:0016887">
    <property type="term" value="F:ATP hydrolysis activity"/>
    <property type="evidence" value="ECO:0007669"/>
    <property type="project" value="InterPro"/>
</dbReference>
<dbReference type="InterPro" id="IPR001757">
    <property type="entry name" value="P_typ_ATPase"/>
</dbReference>
<dbReference type="Gene3D" id="3.40.50.1000">
    <property type="entry name" value="HAD superfamily/HAD-like"/>
    <property type="match status" value="1"/>
</dbReference>
<keyword evidence="4 9" id="KW-0547">Nucleotide-binding</keyword>
<comment type="caution">
    <text evidence="10">The sequence shown here is derived from an EMBL/GenBank/DDBJ whole genome shotgun (WGS) entry which is preliminary data.</text>
</comment>
<evidence type="ECO:0000256" key="6">
    <source>
        <dbReference type="ARBA" id="ARBA00022967"/>
    </source>
</evidence>
<dbReference type="GO" id="GO:0055070">
    <property type="term" value="P:copper ion homeostasis"/>
    <property type="evidence" value="ECO:0007669"/>
    <property type="project" value="TreeGrafter"/>
</dbReference>
<proteinExistence type="inferred from homology"/>
<dbReference type="InterPro" id="IPR036412">
    <property type="entry name" value="HAD-like_sf"/>
</dbReference>
<reference evidence="10" key="2">
    <citation type="submission" date="2021-04" db="EMBL/GenBank/DDBJ databases">
        <authorList>
            <person name="Gilroy R."/>
        </authorList>
    </citation>
    <scope>NUCLEOTIDE SEQUENCE</scope>
    <source>
        <strain evidence="10">Gambia15-2214</strain>
    </source>
</reference>
<protein>
    <submittedName>
        <fullName evidence="10">Heavy metal translocating P-type ATPase</fullName>
    </submittedName>
</protein>
<feature type="transmembrane region" description="Helical" evidence="9">
    <location>
        <begin position="326"/>
        <end position="345"/>
    </location>
</feature>
<keyword evidence="9" id="KW-0479">Metal-binding</keyword>
<feature type="non-terminal residue" evidence="10">
    <location>
        <position position="1"/>
    </location>
</feature>
<keyword evidence="9" id="KW-1003">Cell membrane</keyword>
<dbReference type="NCBIfam" id="TIGR01525">
    <property type="entry name" value="ATPase-IB_hvy"/>
    <property type="match status" value="1"/>
</dbReference>
<feature type="transmembrane region" description="Helical" evidence="9">
    <location>
        <begin position="351"/>
        <end position="373"/>
    </location>
</feature>
<evidence type="ECO:0000256" key="1">
    <source>
        <dbReference type="ARBA" id="ARBA00004141"/>
    </source>
</evidence>
<dbReference type="PANTHER" id="PTHR43520:SF8">
    <property type="entry name" value="P-TYPE CU(+) TRANSPORTER"/>
    <property type="match status" value="1"/>
</dbReference>
<dbReference type="GO" id="GO:0043682">
    <property type="term" value="F:P-type divalent copper transporter activity"/>
    <property type="evidence" value="ECO:0007669"/>
    <property type="project" value="TreeGrafter"/>
</dbReference>
<dbReference type="PROSITE" id="PS00154">
    <property type="entry name" value="ATPASE_E1_E2"/>
    <property type="match status" value="1"/>
</dbReference>
<dbReference type="SFLD" id="SFLDF00027">
    <property type="entry name" value="p-type_atpase"/>
    <property type="match status" value="1"/>
</dbReference>
<organism evidence="10 11">
    <name type="scientific">Candidatus Treponema excrementipullorum</name>
    <dbReference type="NCBI Taxonomy" id="2838768"/>
    <lineage>
        <taxon>Bacteria</taxon>
        <taxon>Pseudomonadati</taxon>
        <taxon>Spirochaetota</taxon>
        <taxon>Spirochaetia</taxon>
        <taxon>Spirochaetales</taxon>
        <taxon>Treponemataceae</taxon>
        <taxon>Treponema</taxon>
    </lineage>
</organism>
<keyword evidence="8 9" id="KW-0472">Membrane</keyword>
<name>A0A9E2L254_9SPIR</name>
<dbReference type="NCBIfam" id="TIGR01494">
    <property type="entry name" value="ATPase_P-type"/>
    <property type="match status" value="1"/>
</dbReference>
<evidence type="ECO:0000256" key="7">
    <source>
        <dbReference type="ARBA" id="ARBA00022989"/>
    </source>
</evidence>
<reference evidence="10" key="1">
    <citation type="journal article" date="2021" name="PeerJ">
        <title>Extensive microbial diversity within the chicken gut microbiome revealed by metagenomics and culture.</title>
        <authorList>
            <person name="Gilroy R."/>
            <person name="Ravi A."/>
            <person name="Getino M."/>
            <person name="Pursley I."/>
            <person name="Horton D.L."/>
            <person name="Alikhan N.F."/>
            <person name="Baker D."/>
            <person name="Gharbi K."/>
            <person name="Hall N."/>
            <person name="Watson M."/>
            <person name="Adriaenssens E.M."/>
            <person name="Foster-Nyarko E."/>
            <person name="Jarju S."/>
            <person name="Secka A."/>
            <person name="Antonio M."/>
            <person name="Oren A."/>
            <person name="Chaudhuri R.R."/>
            <person name="La Ragione R."/>
            <person name="Hildebrand F."/>
            <person name="Pallen M.J."/>
        </authorList>
    </citation>
    <scope>NUCLEOTIDE SEQUENCE</scope>
    <source>
        <strain evidence="10">Gambia15-2214</strain>
    </source>
</reference>
<keyword evidence="6" id="KW-1278">Translocase</keyword>
<dbReference type="PANTHER" id="PTHR43520">
    <property type="entry name" value="ATP7, ISOFORM B"/>
    <property type="match status" value="1"/>
</dbReference>
<evidence type="ECO:0000313" key="11">
    <source>
        <dbReference type="Proteomes" id="UP000823914"/>
    </source>
</evidence>
<dbReference type="EMBL" id="JAHLFV010000093">
    <property type="protein sequence ID" value="MBU3849726.1"/>
    <property type="molecule type" value="Genomic_DNA"/>
</dbReference>
<dbReference type="SUPFAM" id="SSF56784">
    <property type="entry name" value="HAD-like"/>
    <property type="match status" value="1"/>
</dbReference>
<gene>
    <name evidence="10" type="ORF">IAA16_04095</name>
</gene>
<accession>A0A9E2L254</accession>
<dbReference type="Proteomes" id="UP000823914">
    <property type="component" value="Unassembled WGS sequence"/>
</dbReference>
<dbReference type="PRINTS" id="PR00119">
    <property type="entry name" value="CATATPASE"/>
</dbReference>
<dbReference type="PRINTS" id="PR00120">
    <property type="entry name" value="HATPASE"/>
</dbReference>
<sequence>DPSFILKVITSVLVIACPCALGLATPAAIMVGTGKGASLGILIRSGEALEIAGKTQVVVLDKTGTITQGNPQVTTILSKTDNQTEILLIASAAESVAQHPLAQAIEEKAKDSIPQEKMQQYKVEHFTNIPGKGIRATLVSKDDTHAVYIGNTLLMKEEGIAIDPELQKGSELLSAQGNTLVYVAKEKQLLGIIAIADTIRDTSKEAVAMFKKLGVEVQMLTGDNKKTAEYIGGLAGVDKVIAEVLPQEKAQVVAALQAEGKSVMMVGDGINDAPALVQADTGVAIGGGSHIAVEAGNIILMKNDLRDAAKSIQLSRLTLFNIKENLFWAFFYNSIGIPIAAGALYPVFGILLTPMLAGLAMSLSSVFVVGNALRLRTKKIKL</sequence>
<dbReference type="InterPro" id="IPR023214">
    <property type="entry name" value="HAD_sf"/>
</dbReference>
<evidence type="ECO:0000256" key="8">
    <source>
        <dbReference type="ARBA" id="ARBA00023136"/>
    </source>
</evidence>
<keyword evidence="5 9" id="KW-0067">ATP-binding</keyword>
<evidence type="ECO:0000256" key="5">
    <source>
        <dbReference type="ARBA" id="ARBA00022840"/>
    </source>
</evidence>
<evidence type="ECO:0000256" key="9">
    <source>
        <dbReference type="RuleBase" id="RU362081"/>
    </source>
</evidence>
<keyword evidence="3 9" id="KW-0812">Transmembrane</keyword>
<dbReference type="Pfam" id="PF00702">
    <property type="entry name" value="Hydrolase"/>
    <property type="match status" value="1"/>
</dbReference>
<dbReference type="AlphaFoldDB" id="A0A9E2L254"/>
<dbReference type="InterPro" id="IPR023299">
    <property type="entry name" value="ATPase_P-typ_cyto_dom_N"/>
</dbReference>
<comment type="caution">
    <text evidence="9">Lacks conserved residue(s) required for the propagation of feature annotation.</text>
</comment>
<dbReference type="GO" id="GO:0005507">
    <property type="term" value="F:copper ion binding"/>
    <property type="evidence" value="ECO:0007669"/>
    <property type="project" value="TreeGrafter"/>
</dbReference>
<evidence type="ECO:0000256" key="2">
    <source>
        <dbReference type="ARBA" id="ARBA00006024"/>
    </source>
</evidence>